<keyword evidence="4" id="KW-1185">Reference proteome</keyword>
<sequence length="421" mass="44321">MTGVAPLVLRLIALAMLVFMTSPLAAHSTPNSEVRLRLTEDAVTADIIVPEGEYAFGTGNPVDGSGQSLRSARDYLLGHISVSGPQGQPWNVSVHTIEFVRTEGGADLHAVAELAPPTGMSPRELTIDWRVLTDTLPGHFALFLLDDGREGDEGALLGAVRDGSSSLDIALSRPSLFDPLVSAITLGAHHILEGYDHLLFLLALLLPAPLVARSGLWAGHRPTGETLAQLAKIVTAFTLGHSVTLVVATLWQWSLPVAPVETAIAVSVLVSAMHAVRPILPGREPVVALSFGLVHGLAFATLVQKSHAGAASGALTLLGFNLGIEMVQLALVTVVVPSLLVLSRHPFYDGMRRTLAYACATAAIAWIVNRTTGLAAGLVASMEAAMGQMGWLALAASLIALGLTVRRRAAADDYVNRTIRT</sequence>
<keyword evidence="1" id="KW-1133">Transmembrane helix</keyword>
<feature type="chain" id="PRO_5046504535" evidence="2">
    <location>
        <begin position="27"/>
        <end position="421"/>
    </location>
</feature>
<dbReference type="InterPro" id="IPR032809">
    <property type="entry name" value="Put_HupE_UreJ"/>
</dbReference>
<protein>
    <submittedName>
        <fullName evidence="3">HupE/UreJ family protein</fullName>
    </submittedName>
</protein>
<dbReference type="Pfam" id="PF13795">
    <property type="entry name" value="HupE_UreJ_2"/>
    <property type="match status" value="1"/>
</dbReference>
<proteinExistence type="predicted"/>
<reference evidence="3 4" key="1">
    <citation type="submission" date="2021-08" db="EMBL/GenBank/DDBJ databases">
        <title>Comparative Genomics Analysis of the Genus Qipengyuania Reveals Extensive Genetic Diversity and Metabolic Versatility, Including the Description of Fifteen Novel Species.</title>
        <authorList>
            <person name="Liu Y."/>
        </authorList>
    </citation>
    <scope>NUCLEOTIDE SEQUENCE [LARGE SCALE GENOMIC DNA]</scope>
    <source>
        <strain evidence="3 4">YG27</strain>
    </source>
</reference>
<organism evidence="3 4">
    <name type="scientific">Qipengyuania mesophila</name>
    <dbReference type="NCBI Taxonomy" id="2867246"/>
    <lineage>
        <taxon>Bacteria</taxon>
        <taxon>Pseudomonadati</taxon>
        <taxon>Pseudomonadota</taxon>
        <taxon>Alphaproteobacteria</taxon>
        <taxon>Sphingomonadales</taxon>
        <taxon>Erythrobacteraceae</taxon>
        <taxon>Qipengyuania</taxon>
    </lineage>
</organism>
<dbReference type="RefSeq" id="WP_221602751.1">
    <property type="nucleotide sequence ID" value="NZ_JAIGNU010000001.1"/>
</dbReference>
<evidence type="ECO:0000256" key="2">
    <source>
        <dbReference type="SAM" id="SignalP"/>
    </source>
</evidence>
<name>A0ABS7JVR5_9SPHN</name>
<feature type="transmembrane region" description="Helical" evidence="1">
    <location>
        <begin position="230"/>
        <end position="251"/>
    </location>
</feature>
<dbReference type="EMBL" id="JAIGNU010000001">
    <property type="protein sequence ID" value="MBX7501687.1"/>
    <property type="molecule type" value="Genomic_DNA"/>
</dbReference>
<keyword evidence="2" id="KW-0732">Signal</keyword>
<comment type="caution">
    <text evidence="3">The sequence shown here is derived from an EMBL/GenBank/DDBJ whole genome shotgun (WGS) entry which is preliminary data.</text>
</comment>
<accession>A0ABS7JVR5</accession>
<evidence type="ECO:0000313" key="3">
    <source>
        <dbReference type="EMBL" id="MBX7501687.1"/>
    </source>
</evidence>
<feature type="transmembrane region" description="Helical" evidence="1">
    <location>
        <begin position="385"/>
        <end position="405"/>
    </location>
</feature>
<feature type="transmembrane region" description="Helical" evidence="1">
    <location>
        <begin position="257"/>
        <end position="274"/>
    </location>
</feature>
<gene>
    <name evidence="3" type="ORF">K3181_09555</name>
</gene>
<feature type="signal peptide" evidence="2">
    <location>
        <begin position="1"/>
        <end position="26"/>
    </location>
</feature>
<feature type="transmembrane region" description="Helical" evidence="1">
    <location>
        <begin position="354"/>
        <end position="379"/>
    </location>
</feature>
<evidence type="ECO:0000256" key="1">
    <source>
        <dbReference type="SAM" id="Phobius"/>
    </source>
</evidence>
<keyword evidence="1" id="KW-0812">Transmembrane</keyword>
<feature type="transmembrane region" description="Helical" evidence="1">
    <location>
        <begin position="315"/>
        <end position="342"/>
    </location>
</feature>
<feature type="transmembrane region" description="Helical" evidence="1">
    <location>
        <begin position="198"/>
        <end position="218"/>
    </location>
</feature>
<dbReference type="Proteomes" id="UP000782554">
    <property type="component" value="Unassembled WGS sequence"/>
</dbReference>
<keyword evidence="1" id="KW-0472">Membrane</keyword>
<feature type="transmembrane region" description="Helical" evidence="1">
    <location>
        <begin position="286"/>
        <end position="303"/>
    </location>
</feature>
<evidence type="ECO:0000313" key="4">
    <source>
        <dbReference type="Proteomes" id="UP000782554"/>
    </source>
</evidence>